<organism evidence="1 2">
    <name type="scientific">Curvularia kusanoi</name>
    <name type="common">Cochliobolus kusanoi</name>
    <dbReference type="NCBI Taxonomy" id="90978"/>
    <lineage>
        <taxon>Eukaryota</taxon>
        <taxon>Fungi</taxon>
        <taxon>Dikarya</taxon>
        <taxon>Ascomycota</taxon>
        <taxon>Pezizomycotina</taxon>
        <taxon>Dothideomycetes</taxon>
        <taxon>Pleosporomycetidae</taxon>
        <taxon>Pleosporales</taxon>
        <taxon>Pleosporineae</taxon>
        <taxon>Pleosporaceae</taxon>
        <taxon>Curvularia</taxon>
    </lineage>
</organism>
<dbReference type="AlphaFoldDB" id="A0A9P4TN24"/>
<evidence type="ECO:0000313" key="2">
    <source>
        <dbReference type="Proteomes" id="UP000801428"/>
    </source>
</evidence>
<reference evidence="1" key="1">
    <citation type="submission" date="2019-04" db="EMBL/GenBank/DDBJ databases">
        <title>Sequencing of skin fungus with MAO and IRED activity.</title>
        <authorList>
            <person name="Marsaioli A.J."/>
            <person name="Bonatto J.M.C."/>
            <person name="Reis Junior O."/>
        </authorList>
    </citation>
    <scope>NUCLEOTIDE SEQUENCE</scope>
    <source>
        <strain evidence="1">30M1</strain>
    </source>
</reference>
<sequence length="196" mass="22109">MDSRPKTALSDLCEDVLLMINDSISRDCAKGETPVKNLSSVNRRLREVLSPILFKSLYINRPLSQLGSAPLLSEYASSLKIDMFGSMWWWCSGRYVTSKDVLELFAYTQQMPRLRRLEVSMMKRNLDMFVSAFEEIQEGRTFLLPGVETLVVTSAAAFLATHCPDLKQLLVEDAPSSGWELLDTADAFRDVSELVC</sequence>
<dbReference type="EMBL" id="SWKU01000002">
    <property type="protein sequence ID" value="KAF3009446.1"/>
    <property type="molecule type" value="Genomic_DNA"/>
</dbReference>
<proteinExistence type="predicted"/>
<name>A0A9P4TN24_CURKU</name>
<dbReference type="Proteomes" id="UP000801428">
    <property type="component" value="Unassembled WGS sequence"/>
</dbReference>
<comment type="caution">
    <text evidence="1">The sequence shown here is derived from an EMBL/GenBank/DDBJ whole genome shotgun (WGS) entry which is preliminary data.</text>
</comment>
<gene>
    <name evidence="1" type="ORF">E8E13_001257</name>
</gene>
<dbReference type="OrthoDB" id="3636801at2759"/>
<protein>
    <submittedName>
        <fullName evidence="1">Uncharacterized protein</fullName>
    </submittedName>
</protein>
<keyword evidence="2" id="KW-1185">Reference proteome</keyword>
<evidence type="ECO:0000313" key="1">
    <source>
        <dbReference type="EMBL" id="KAF3009446.1"/>
    </source>
</evidence>
<accession>A0A9P4TN24</accession>